<evidence type="ECO:0000313" key="1">
    <source>
        <dbReference type="EMBL" id="KEH41819.1"/>
    </source>
</evidence>
<accession>A0A072VIH0</accession>
<sequence>MDTQNQITYNPQNESKLVSVFIFKLRYSTFFLRQPKIIFSVQLFRILIVTHGAGLRSCSDCPMECSKIHRWVHLHEHWPSLPLEILESQFKSMFQLPLNSQDPSRKDHHVQLAIGGIDLDQPR</sequence>
<dbReference type="AlphaFoldDB" id="A0A072VIH0"/>
<dbReference type="Proteomes" id="UP000002051">
    <property type="component" value="Unassembled WGS sequence"/>
</dbReference>
<dbReference type="EnsemblPlants" id="KEH41819">
    <property type="protein sequence ID" value="KEH41819"/>
    <property type="gene ID" value="MTR_1g055030"/>
</dbReference>
<evidence type="ECO:0000313" key="2">
    <source>
        <dbReference type="EnsemblPlants" id="KEH41819"/>
    </source>
</evidence>
<evidence type="ECO:0000313" key="3">
    <source>
        <dbReference type="Proteomes" id="UP000002051"/>
    </source>
</evidence>
<name>A0A072VIH0_MEDTR</name>
<reference evidence="1 3" key="2">
    <citation type="journal article" date="2014" name="BMC Genomics">
        <title>An improved genome release (version Mt4.0) for the model legume Medicago truncatula.</title>
        <authorList>
            <person name="Tang H."/>
            <person name="Krishnakumar V."/>
            <person name="Bidwell S."/>
            <person name="Rosen B."/>
            <person name="Chan A."/>
            <person name="Zhou S."/>
            <person name="Gentzbittel L."/>
            <person name="Childs K.L."/>
            <person name="Yandell M."/>
            <person name="Gundlach H."/>
            <person name="Mayer K.F."/>
            <person name="Schwartz D.C."/>
            <person name="Town C.D."/>
        </authorList>
    </citation>
    <scope>GENOME REANNOTATION</scope>
    <source>
        <strain evidence="1">A17</strain>
        <strain evidence="2 3">cv. Jemalong A17</strain>
    </source>
</reference>
<keyword evidence="3" id="KW-1185">Reference proteome</keyword>
<reference evidence="2" key="3">
    <citation type="submission" date="2015-04" db="UniProtKB">
        <authorList>
            <consortium name="EnsemblPlants"/>
        </authorList>
    </citation>
    <scope>IDENTIFICATION</scope>
    <source>
        <strain evidence="2">cv. Jemalong A17</strain>
    </source>
</reference>
<gene>
    <name evidence="1" type="ordered locus">MTR_1g055030</name>
</gene>
<protein>
    <submittedName>
        <fullName evidence="1 2">Uncharacterized protein</fullName>
    </submittedName>
</protein>
<dbReference type="HOGENOM" id="CLU_2018586_0_0_1"/>
<reference evidence="1 3" key="1">
    <citation type="journal article" date="2011" name="Nature">
        <title>The Medicago genome provides insight into the evolution of rhizobial symbioses.</title>
        <authorList>
            <person name="Young N.D."/>
            <person name="Debelle F."/>
            <person name="Oldroyd G.E."/>
            <person name="Geurts R."/>
            <person name="Cannon S.B."/>
            <person name="Udvardi M.K."/>
            <person name="Benedito V.A."/>
            <person name="Mayer K.F."/>
            <person name="Gouzy J."/>
            <person name="Schoof H."/>
            <person name="Van de Peer Y."/>
            <person name="Proost S."/>
            <person name="Cook D.R."/>
            <person name="Meyers B.C."/>
            <person name="Spannagl M."/>
            <person name="Cheung F."/>
            <person name="De Mita S."/>
            <person name="Krishnakumar V."/>
            <person name="Gundlach H."/>
            <person name="Zhou S."/>
            <person name="Mudge J."/>
            <person name="Bharti A.K."/>
            <person name="Murray J.D."/>
            <person name="Naoumkina M.A."/>
            <person name="Rosen B."/>
            <person name="Silverstein K.A."/>
            <person name="Tang H."/>
            <person name="Rombauts S."/>
            <person name="Zhao P.X."/>
            <person name="Zhou P."/>
            <person name="Barbe V."/>
            <person name="Bardou P."/>
            <person name="Bechner M."/>
            <person name="Bellec A."/>
            <person name="Berger A."/>
            <person name="Berges H."/>
            <person name="Bidwell S."/>
            <person name="Bisseling T."/>
            <person name="Choisne N."/>
            <person name="Couloux A."/>
            <person name="Denny R."/>
            <person name="Deshpande S."/>
            <person name="Dai X."/>
            <person name="Doyle J.J."/>
            <person name="Dudez A.M."/>
            <person name="Farmer A.D."/>
            <person name="Fouteau S."/>
            <person name="Franken C."/>
            <person name="Gibelin C."/>
            <person name="Gish J."/>
            <person name="Goldstein S."/>
            <person name="Gonzalez A.J."/>
            <person name="Green P.J."/>
            <person name="Hallab A."/>
            <person name="Hartog M."/>
            <person name="Hua A."/>
            <person name="Humphray S.J."/>
            <person name="Jeong D.H."/>
            <person name="Jing Y."/>
            <person name="Jocker A."/>
            <person name="Kenton S.M."/>
            <person name="Kim D.J."/>
            <person name="Klee K."/>
            <person name="Lai H."/>
            <person name="Lang C."/>
            <person name="Lin S."/>
            <person name="Macmil S.L."/>
            <person name="Magdelenat G."/>
            <person name="Matthews L."/>
            <person name="McCorrison J."/>
            <person name="Monaghan E.L."/>
            <person name="Mun J.H."/>
            <person name="Najar F.Z."/>
            <person name="Nicholson C."/>
            <person name="Noirot C."/>
            <person name="O'Bleness M."/>
            <person name="Paule C.R."/>
            <person name="Poulain J."/>
            <person name="Prion F."/>
            <person name="Qin B."/>
            <person name="Qu C."/>
            <person name="Retzel E.F."/>
            <person name="Riddle C."/>
            <person name="Sallet E."/>
            <person name="Samain S."/>
            <person name="Samson N."/>
            <person name="Sanders I."/>
            <person name="Saurat O."/>
            <person name="Scarpelli C."/>
            <person name="Schiex T."/>
            <person name="Segurens B."/>
            <person name="Severin A.J."/>
            <person name="Sherrier D.J."/>
            <person name="Shi R."/>
            <person name="Sims S."/>
            <person name="Singer S.R."/>
            <person name="Sinharoy S."/>
            <person name="Sterck L."/>
            <person name="Viollet A."/>
            <person name="Wang B.B."/>
            <person name="Wang K."/>
            <person name="Wang M."/>
            <person name="Wang X."/>
            <person name="Warfsmann J."/>
            <person name="Weissenbach J."/>
            <person name="White D.D."/>
            <person name="White J.D."/>
            <person name="Wiley G.B."/>
            <person name="Wincker P."/>
            <person name="Xing Y."/>
            <person name="Yang L."/>
            <person name="Yao Z."/>
            <person name="Ying F."/>
            <person name="Zhai J."/>
            <person name="Zhou L."/>
            <person name="Zuber A."/>
            <person name="Denarie J."/>
            <person name="Dixon R.A."/>
            <person name="May G.D."/>
            <person name="Schwartz D.C."/>
            <person name="Rogers J."/>
            <person name="Quetier F."/>
            <person name="Town C.D."/>
            <person name="Roe B.A."/>
        </authorList>
    </citation>
    <scope>NUCLEOTIDE SEQUENCE [LARGE SCALE GENOMIC DNA]</scope>
    <source>
        <strain evidence="1">A17</strain>
        <strain evidence="2 3">cv. Jemalong A17</strain>
    </source>
</reference>
<proteinExistence type="predicted"/>
<organism evidence="1 3">
    <name type="scientific">Medicago truncatula</name>
    <name type="common">Barrel medic</name>
    <name type="synonym">Medicago tribuloides</name>
    <dbReference type="NCBI Taxonomy" id="3880"/>
    <lineage>
        <taxon>Eukaryota</taxon>
        <taxon>Viridiplantae</taxon>
        <taxon>Streptophyta</taxon>
        <taxon>Embryophyta</taxon>
        <taxon>Tracheophyta</taxon>
        <taxon>Spermatophyta</taxon>
        <taxon>Magnoliopsida</taxon>
        <taxon>eudicotyledons</taxon>
        <taxon>Gunneridae</taxon>
        <taxon>Pentapetalae</taxon>
        <taxon>rosids</taxon>
        <taxon>fabids</taxon>
        <taxon>Fabales</taxon>
        <taxon>Fabaceae</taxon>
        <taxon>Papilionoideae</taxon>
        <taxon>50 kb inversion clade</taxon>
        <taxon>NPAAA clade</taxon>
        <taxon>Hologalegina</taxon>
        <taxon>IRL clade</taxon>
        <taxon>Trifolieae</taxon>
        <taxon>Medicago</taxon>
    </lineage>
</organism>
<dbReference type="EMBL" id="CM001217">
    <property type="protein sequence ID" value="KEH41819.1"/>
    <property type="molecule type" value="Genomic_DNA"/>
</dbReference>